<keyword evidence="3" id="KW-1185">Reference proteome</keyword>
<feature type="region of interest" description="Disordered" evidence="1">
    <location>
        <begin position="1"/>
        <end position="78"/>
    </location>
</feature>
<proteinExistence type="predicted"/>
<name>A3U3T9_PSEBH</name>
<accession>A3U3T9</accession>
<reference evidence="2 3" key="1">
    <citation type="journal article" date="2010" name="J. Bacteriol.">
        <title>Genome sequences of Oceanicola granulosus HTCC2516(T) and Oceanicola batsensis HTCC2597(TDelta).</title>
        <authorList>
            <person name="Thrash J.C."/>
            <person name="Cho J.C."/>
            <person name="Vergin K.L."/>
            <person name="Giovannoni S.J."/>
        </authorList>
    </citation>
    <scope>NUCLEOTIDE SEQUENCE [LARGE SCALE GENOMIC DNA]</scope>
    <source>
        <strain evidence="3">ATCC BAA-863 / DSM 15984 / KCTC 12145 / HTCC2597</strain>
    </source>
</reference>
<evidence type="ECO:0000313" key="3">
    <source>
        <dbReference type="Proteomes" id="UP000004318"/>
    </source>
</evidence>
<organism evidence="2 3">
    <name type="scientific">Pseudooceanicola batsensis (strain ATCC BAA-863 / DSM 15984 / KCTC 12145 / HTCC2597)</name>
    <name type="common">Oceanicola batsensis</name>
    <dbReference type="NCBI Taxonomy" id="252305"/>
    <lineage>
        <taxon>Bacteria</taxon>
        <taxon>Pseudomonadati</taxon>
        <taxon>Pseudomonadota</taxon>
        <taxon>Alphaproteobacteria</taxon>
        <taxon>Rhodobacterales</taxon>
        <taxon>Paracoccaceae</taxon>
        <taxon>Pseudooceanicola</taxon>
    </lineage>
</organism>
<feature type="compositionally biased region" description="Basic and acidic residues" evidence="1">
    <location>
        <begin position="1"/>
        <end position="12"/>
    </location>
</feature>
<dbReference type="Proteomes" id="UP000004318">
    <property type="component" value="Unassembled WGS sequence"/>
</dbReference>
<feature type="compositionally biased region" description="Basic and acidic residues" evidence="1">
    <location>
        <begin position="62"/>
        <end position="78"/>
    </location>
</feature>
<evidence type="ECO:0000313" key="2">
    <source>
        <dbReference type="EMBL" id="EAQ01178.1"/>
    </source>
</evidence>
<feature type="compositionally biased region" description="Polar residues" evidence="1">
    <location>
        <begin position="44"/>
        <end position="54"/>
    </location>
</feature>
<protein>
    <submittedName>
        <fullName evidence="2">Uncharacterized protein</fullName>
    </submittedName>
</protein>
<evidence type="ECO:0000256" key="1">
    <source>
        <dbReference type="SAM" id="MobiDB-lite"/>
    </source>
</evidence>
<gene>
    <name evidence="2" type="ORF">OB2597_03779</name>
</gene>
<comment type="caution">
    <text evidence="2">The sequence shown here is derived from an EMBL/GenBank/DDBJ whole genome shotgun (WGS) entry which is preliminary data.</text>
</comment>
<sequence length="78" mass="9015">MLPHRTPEREGNQRNQHQNQHDPGGFGHQENSGNAKDNEKNGEQTKPVTVTDNRPVQVCLDSMDRRIDTSRRDRNRLV</sequence>
<dbReference type="STRING" id="252305.OB2597_03779"/>
<dbReference type="HOGENOM" id="CLU_2618521_0_0_5"/>
<dbReference type="EMBL" id="AAMO01000017">
    <property type="protein sequence ID" value="EAQ01178.1"/>
    <property type="molecule type" value="Genomic_DNA"/>
</dbReference>
<dbReference type="AlphaFoldDB" id="A3U3T9"/>